<evidence type="ECO:0000259" key="4">
    <source>
        <dbReference type="Pfam" id="PF02449"/>
    </source>
</evidence>
<proteinExistence type="predicted"/>
<keyword evidence="1" id="KW-0378">Hydrolase</keyword>
<dbReference type="GO" id="GO:0000272">
    <property type="term" value="P:polysaccharide catabolic process"/>
    <property type="evidence" value="ECO:0007669"/>
    <property type="project" value="UniProtKB-KW"/>
</dbReference>
<gene>
    <name evidence="5" type="ORF">HZU40_12755</name>
</gene>
<keyword evidence="3" id="KW-0732">Signal</keyword>
<evidence type="ECO:0000256" key="1">
    <source>
        <dbReference type="ARBA" id="ARBA00022801"/>
    </source>
</evidence>
<dbReference type="Pfam" id="PF02449">
    <property type="entry name" value="Glyco_hydro_42"/>
    <property type="match status" value="1"/>
</dbReference>
<evidence type="ECO:0000256" key="3">
    <source>
        <dbReference type="SAM" id="SignalP"/>
    </source>
</evidence>
<dbReference type="RefSeq" id="WP_187098597.1">
    <property type="nucleotide sequence ID" value="NZ_CP059894.1"/>
</dbReference>
<dbReference type="Gene3D" id="3.20.20.80">
    <property type="entry name" value="Glycosidases"/>
    <property type="match status" value="1"/>
</dbReference>
<dbReference type="GO" id="GO:0004553">
    <property type="term" value="F:hydrolase activity, hydrolyzing O-glycosyl compounds"/>
    <property type="evidence" value="ECO:0007669"/>
    <property type="project" value="InterPro"/>
</dbReference>
<name>A0A7G8PL14_9MYCO</name>
<feature type="chain" id="PRO_5028920283" evidence="3">
    <location>
        <begin position="33"/>
        <end position="350"/>
    </location>
</feature>
<protein>
    <submittedName>
        <fullName evidence="5">Beta-galactosidase</fullName>
    </submittedName>
</protein>
<dbReference type="InterPro" id="IPR051923">
    <property type="entry name" value="Glycosyl_Hydrolase_39"/>
</dbReference>
<dbReference type="Proteomes" id="UP000515498">
    <property type="component" value="Chromosome"/>
</dbReference>
<keyword evidence="2" id="KW-0326">Glycosidase</keyword>
<dbReference type="InterPro" id="IPR017853">
    <property type="entry name" value="GH"/>
</dbReference>
<reference evidence="5 6" key="1">
    <citation type="submission" date="2020-07" db="EMBL/GenBank/DDBJ databases">
        <title>Draft genome sequence of four isobutane-metabolizing strains capable of cometabolically degrading diverse ether contaminants.</title>
        <authorList>
            <person name="Chen W."/>
            <person name="Faulkner N."/>
            <person name="Smith C."/>
            <person name="Hyman M."/>
        </authorList>
    </citation>
    <scope>NUCLEOTIDE SEQUENCE [LARGE SCALE GENOMIC DNA]</scope>
    <source>
        <strain evidence="5 6">2A</strain>
    </source>
</reference>
<organism evidence="5 6">
    <name type="scientific">Mycolicibacterium fluoranthenivorans</name>
    <dbReference type="NCBI Taxonomy" id="258505"/>
    <lineage>
        <taxon>Bacteria</taxon>
        <taxon>Bacillati</taxon>
        <taxon>Actinomycetota</taxon>
        <taxon>Actinomycetes</taxon>
        <taxon>Mycobacteriales</taxon>
        <taxon>Mycobacteriaceae</taxon>
        <taxon>Mycolicibacterium</taxon>
    </lineage>
</organism>
<evidence type="ECO:0000313" key="6">
    <source>
        <dbReference type="Proteomes" id="UP000515498"/>
    </source>
</evidence>
<dbReference type="SUPFAM" id="SSF51445">
    <property type="entry name" value="(Trans)glycosidases"/>
    <property type="match status" value="1"/>
</dbReference>
<evidence type="ECO:0000256" key="2">
    <source>
        <dbReference type="ARBA" id="ARBA00023295"/>
    </source>
</evidence>
<feature type="signal peptide" evidence="3">
    <location>
        <begin position="1"/>
        <end position="32"/>
    </location>
</feature>
<dbReference type="EMBL" id="CP059894">
    <property type="protein sequence ID" value="QNJ95030.1"/>
    <property type="molecule type" value="Genomic_DNA"/>
</dbReference>
<evidence type="ECO:0000313" key="5">
    <source>
        <dbReference type="EMBL" id="QNJ95030.1"/>
    </source>
</evidence>
<dbReference type="PANTHER" id="PTHR12631">
    <property type="entry name" value="ALPHA-L-IDURONIDASE"/>
    <property type="match status" value="1"/>
</dbReference>
<accession>A0A7G8PL14</accession>
<dbReference type="KEGG" id="mflu:HZU40_12755"/>
<feature type="domain" description="Glycoside hydrolase family 42 N-terminal" evidence="4">
    <location>
        <begin position="55"/>
        <end position="138"/>
    </location>
</feature>
<dbReference type="InterPro" id="IPR013529">
    <property type="entry name" value="Glyco_hydro_42_N"/>
</dbReference>
<sequence>MLRTLGHTARRAVLIAALVASFVSVGPAVSHAGVVAPADGYGFGQGAAPTYEPFEDTNRELDAVARTGASWYRVAVDWSTIEKTRGQYNWAYLDNAVNTATAKGLRVLGVLLYTPPWARPQALNSLLPSVPPADASQFADFAGKAVQRYAGRIQAWQVWNEPNLPLFMGFTQNRAAVYAGMLKAAYPAIKAANPGATVVMSGLSRQPGPESPSNFLKQLYAAGVQGSFDAAAAHPYVTPGGIAADPEGGWSEVGLMHDVMTGAGDGGKKIWFTELGAPTSDTAEGVSQQEQAKQITDVLAAAAGLGYVGPAFIYSIRDNDSSNRGDREANFGALLTTDWQPKFTASVLAR</sequence>
<dbReference type="AlphaFoldDB" id="A0A7G8PL14"/>
<dbReference type="PANTHER" id="PTHR12631:SF10">
    <property type="entry name" value="BETA-XYLOSIDASE-LIKE PROTEIN-RELATED"/>
    <property type="match status" value="1"/>
</dbReference>